<name>A0A849BWQ5_9NOCA</name>
<gene>
    <name evidence="1" type="ORF">HLB23_06800</name>
</gene>
<protein>
    <submittedName>
        <fullName evidence="1">Uncharacterized protein</fullName>
    </submittedName>
</protein>
<dbReference type="AlphaFoldDB" id="A0A849BWQ5"/>
<sequence length="67" mass="7482">MIFELSGTMSVPRSDRPIDPSLLTDVIGAELLDHDPRDRLTRHDHTGPNNRTWARCCTPAVLDAATR</sequence>
<accession>A0A849BWQ5</accession>
<reference evidence="1 2" key="1">
    <citation type="submission" date="2020-05" db="EMBL/GenBank/DDBJ databases">
        <title>MicrobeNet Type strains.</title>
        <authorList>
            <person name="Nicholson A.C."/>
        </authorList>
    </citation>
    <scope>NUCLEOTIDE SEQUENCE [LARGE SCALE GENOMIC DNA]</scope>
    <source>
        <strain evidence="1 2">JCM 3224</strain>
    </source>
</reference>
<organism evidence="1 2">
    <name type="scientific">Nocardia uniformis</name>
    <dbReference type="NCBI Taxonomy" id="53432"/>
    <lineage>
        <taxon>Bacteria</taxon>
        <taxon>Bacillati</taxon>
        <taxon>Actinomycetota</taxon>
        <taxon>Actinomycetes</taxon>
        <taxon>Mycobacteriales</taxon>
        <taxon>Nocardiaceae</taxon>
        <taxon>Nocardia</taxon>
    </lineage>
</organism>
<proteinExistence type="predicted"/>
<keyword evidence="2" id="KW-1185">Reference proteome</keyword>
<dbReference type="Proteomes" id="UP000586827">
    <property type="component" value="Unassembled WGS sequence"/>
</dbReference>
<evidence type="ECO:0000313" key="2">
    <source>
        <dbReference type="Proteomes" id="UP000586827"/>
    </source>
</evidence>
<evidence type="ECO:0000313" key="1">
    <source>
        <dbReference type="EMBL" id="NNH69578.1"/>
    </source>
</evidence>
<dbReference type="RefSeq" id="WP_067522894.1">
    <property type="nucleotide sequence ID" value="NZ_JABELX010000003.1"/>
</dbReference>
<comment type="caution">
    <text evidence="1">The sequence shown here is derived from an EMBL/GenBank/DDBJ whole genome shotgun (WGS) entry which is preliminary data.</text>
</comment>
<dbReference type="EMBL" id="JABELX010000003">
    <property type="protein sequence ID" value="NNH69578.1"/>
    <property type="molecule type" value="Genomic_DNA"/>
</dbReference>